<evidence type="ECO:0000256" key="8">
    <source>
        <dbReference type="ARBA" id="ARBA00023136"/>
    </source>
</evidence>
<dbReference type="EnsemblMetazoa" id="CLYHEMT006533.1">
    <property type="protein sequence ID" value="CLYHEMP006533.1"/>
    <property type="gene ID" value="CLYHEMG006533"/>
</dbReference>
<keyword evidence="3" id="KW-0328">Glycosyltransferase</keyword>
<feature type="chain" id="PRO_5029445689" description="Fringe-like glycosyltransferase domain-containing protein" evidence="10">
    <location>
        <begin position="25"/>
        <end position="475"/>
    </location>
</feature>
<name>A0A7M5VAS9_9CNID</name>
<evidence type="ECO:0000256" key="1">
    <source>
        <dbReference type="ARBA" id="ARBA00004606"/>
    </source>
</evidence>
<dbReference type="AlphaFoldDB" id="A0A7M5VAS9"/>
<evidence type="ECO:0000313" key="12">
    <source>
        <dbReference type="EnsemblMetazoa" id="CLYHEMP006533.1"/>
    </source>
</evidence>
<proteinExistence type="inferred from homology"/>
<dbReference type="FunFam" id="3.90.550.50:FF:000008">
    <property type="entry name" value="Beta-1,3-glucosyltransferase"/>
    <property type="match status" value="1"/>
</dbReference>
<feature type="domain" description="Fringe-like glycosyltransferase" evidence="11">
    <location>
        <begin position="97"/>
        <end position="179"/>
    </location>
</feature>
<dbReference type="GeneID" id="136804208"/>
<keyword evidence="6" id="KW-0735">Signal-anchor</keyword>
<dbReference type="RefSeq" id="XP_066917014.1">
    <property type="nucleotide sequence ID" value="XM_067060913.1"/>
</dbReference>
<evidence type="ECO:0000259" key="11">
    <source>
        <dbReference type="Pfam" id="PF02434"/>
    </source>
</evidence>
<dbReference type="OrthoDB" id="421979at2759"/>
<keyword evidence="5" id="KW-0812">Transmembrane</keyword>
<evidence type="ECO:0000256" key="2">
    <source>
        <dbReference type="ARBA" id="ARBA00008661"/>
    </source>
</evidence>
<dbReference type="GO" id="GO:0012505">
    <property type="term" value="C:endomembrane system"/>
    <property type="evidence" value="ECO:0007669"/>
    <property type="project" value="UniProtKB-SubCell"/>
</dbReference>
<evidence type="ECO:0000256" key="6">
    <source>
        <dbReference type="ARBA" id="ARBA00022968"/>
    </source>
</evidence>
<keyword evidence="10" id="KW-0732">Signal</keyword>
<evidence type="ECO:0000256" key="7">
    <source>
        <dbReference type="ARBA" id="ARBA00022989"/>
    </source>
</evidence>
<dbReference type="Pfam" id="PF02434">
    <property type="entry name" value="Fringe"/>
    <property type="match status" value="2"/>
</dbReference>
<dbReference type="Gene3D" id="3.90.550.50">
    <property type="match status" value="2"/>
</dbReference>
<evidence type="ECO:0000256" key="3">
    <source>
        <dbReference type="ARBA" id="ARBA00022676"/>
    </source>
</evidence>
<dbReference type="PANTHER" id="PTHR10811">
    <property type="entry name" value="FRINGE-RELATED"/>
    <property type="match status" value="1"/>
</dbReference>
<comment type="similarity">
    <text evidence="2">Belongs to the glycosyltransferase 31 family.</text>
</comment>
<keyword evidence="4" id="KW-0808">Transferase</keyword>
<evidence type="ECO:0000256" key="4">
    <source>
        <dbReference type="ARBA" id="ARBA00022679"/>
    </source>
</evidence>
<evidence type="ECO:0000313" key="13">
    <source>
        <dbReference type="Proteomes" id="UP000594262"/>
    </source>
</evidence>
<evidence type="ECO:0000256" key="9">
    <source>
        <dbReference type="ARBA" id="ARBA00037847"/>
    </source>
</evidence>
<sequence length="475" mass="55018">MVEKYMKIFSCVVFLYTLCQNAFAKTDSNNVMPSDVLVIIRNMHFERSILKAQKIKDSIMQAANALDKTGMEVLMMHEDWFQYGSWTILPIINRIHKKYGSSKKWIYFCEDTTQVDLKGLLKVLGRFQEGKNWFLGHGLHDSEPSIIHHFAFHNDLKSFKFPDFDAGWALSMPLVNELKERLESNPPDYGFSIDVKHEVAKFIYNDGKGTRLTNVPQFCINSALKKDHCVSTVAKEIPDCGLVDENEIFIAVKTCKKFHDERVPVVKKTVGKHAKHIRYYSDVADESIPTEYIDVGNTERGHCQKLHNIIKRSTDEEWRDKEWLVVIDDDTIMSYDRLRRHLACYESKKPVLLGERYAYALNFRKAGYEYPTGGGGMIMNRAAINELIKSGCKCYKADEPDDMWLGNCFNRMQIPMVHSNSLHQARPSQYTKEFLSHRFLVSFHKHHMVDPMQVYQDYLQAGGEDPNVQSEKEEL</sequence>
<keyword evidence="8" id="KW-0472">Membrane</keyword>
<feature type="domain" description="Fringe-like glycosyltransferase" evidence="11">
    <location>
        <begin position="245"/>
        <end position="450"/>
    </location>
</feature>
<dbReference type="SUPFAM" id="SSF53448">
    <property type="entry name" value="Nucleotide-diphospho-sugar transferases"/>
    <property type="match status" value="1"/>
</dbReference>
<keyword evidence="13" id="KW-1185">Reference proteome</keyword>
<organism evidence="12 13">
    <name type="scientific">Clytia hemisphaerica</name>
    <dbReference type="NCBI Taxonomy" id="252671"/>
    <lineage>
        <taxon>Eukaryota</taxon>
        <taxon>Metazoa</taxon>
        <taxon>Cnidaria</taxon>
        <taxon>Hydrozoa</taxon>
        <taxon>Hydroidolina</taxon>
        <taxon>Leptothecata</taxon>
        <taxon>Obeliida</taxon>
        <taxon>Clytiidae</taxon>
        <taxon>Clytia</taxon>
    </lineage>
</organism>
<comment type="subcellular location">
    <subcellularLocation>
        <location evidence="9">Endomembrane system</location>
        <topology evidence="9">Single-pass membrane protein</topology>
    </subcellularLocation>
    <subcellularLocation>
        <location evidence="1">Membrane</location>
        <topology evidence="1">Single-pass type II membrane protein</topology>
    </subcellularLocation>
</comment>
<dbReference type="InterPro" id="IPR029044">
    <property type="entry name" value="Nucleotide-diphossugar_trans"/>
</dbReference>
<keyword evidence="7" id="KW-1133">Transmembrane helix</keyword>
<protein>
    <recommendedName>
        <fullName evidence="11">Fringe-like glycosyltransferase domain-containing protein</fullName>
    </recommendedName>
</protein>
<dbReference type="Proteomes" id="UP000594262">
    <property type="component" value="Unplaced"/>
</dbReference>
<accession>A0A7M5VAS9</accession>
<dbReference type="InterPro" id="IPR003378">
    <property type="entry name" value="Fringe-like_glycosylTrfase"/>
</dbReference>
<evidence type="ECO:0000256" key="5">
    <source>
        <dbReference type="ARBA" id="ARBA00022692"/>
    </source>
</evidence>
<evidence type="ECO:0000256" key="10">
    <source>
        <dbReference type="SAM" id="SignalP"/>
    </source>
</evidence>
<dbReference type="GO" id="GO:0016020">
    <property type="term" value="C:membrane"/>
    <property type="evidence" value="ECO:0007669"/>
    <property type="project" value="UniProtKB-SubCell"/>
</dbReference>
<feature type="signal peptide" evidence="10">
    <location>
        <begin position="1"/>
        <end position="24"/>
    </location>
</feature>
<dbReference type="GO" id="GO:0016757">
    <property type="term" value="F:glycosyltransferase activity"/>
    <property type="evidence" value="ECO:0007669"/>
    <property type="project" value="UniProtKB-KW"/>
</dbReference>
<reference evidence="12" key="1">
    <citation type="submission" date="2021-01" db="UniProtKB">
        <authorList>
            <consortium name="EnsemblMetazoa"/>
        </authorList>
    </citation>
    <scope>IDENTIFICATION</scope>
</reference>